<accession>A0A975PGL2</accession>
<evidence type="ECO:0000313" key="2">
    <source>
        <dbReference type="EMBL" id="QUE52361.1"/>
    </source>
</evidence>
<dbReference type="KEGG" id="lamb:KBB96_05585"/>
<evidence type="ECO:0000256" key="1">
    <source>
        <dbReference type="SAM" id="SignalP"/>
    </source>
</evidence>
<organism evidence="2 3">
    <name type="scientific">Luteolibacter ambystomatis</name>
    <dbReference type="NCBI Taxonomy" id="2824561"/>
    <lineage>
        <taxon>Bacteria</taxon>
        <taxon>Pseudomonadati</taxon>
        <taxon>Verrucomicrobiota</taxon>
        <taxon>Verrucomicrobiia</taxon>
        <taxon>Verrucomicrobiales</taxon>
        <taxon>Verrucomicrobiaceae</taxon>
        <taxon>Luteolibacter</taxon>
    </lineage>
</organism>
<name>A0A975PGL2_9BACT</name>
<dbReference type="EMBL" id="CP073100">
    <property type="protein sequence ID" value="QUE52361.1"/>
    <property type="molecule type" value="Genomic_DNA"/>
</dbReference>
<dbReference type="AlphaFoldDB" id="A0A975PGL2"/>
<dbReference type="Proteomes" id="UP000676169">
    <property type="component" value="Chromosome"/>
</dbReference>
<proteinExistence type="predicted"/>
<evidence type="ECO:0000313" key="3">
    <source>
        <dbReference type="Proteomes" id="UP000676169"/>
    </source>
</evidence>
<sequence>MILRIFLSTACLLLSAAADDLTGKVMCGYQGWFRTPEDGYGTGWSHYGGKAFAPGSCGIELWPDVRELPETARVKTDFRHPDGSVAEVFSSTNPAVIAKHFEWMRAYGIDGVFLQRFAVTTKDPKYRRALDDVLVHCRKAAADTSRNWVLMYDLSGIKPGEARLVSDDWQYLRKQFQIADASDTGYLKHRSKPLVALWGLGFNDRPAMLDEWRALVTFFKKDAGCTVMLGVPTYWRTLQRDAITDPALHEIIAMADVVSPWTVGRYGKPEDAARYITTTAKDDLVWCRDHQLDYLPVAFPGFSWHNLMAGRGKDVPVNQIPRNGGRFFWFQAMQYRDAGAKALYVAMFDELDEGTAIFKVRNDPPTGTSLFVSEPDVPGDRYLRLAGQAGKLFKGQAVKTEDGLPVE</sequence>
<dbReference type="RefSeq" id="WP_211633278.1">
    <property type="nucleotide sequence ID" value="NZ_CP073100.1"/>
</dbReference>
<dbReference type="CDD" id="cd11576">
    <property type="entry name" value="GH99_GH71_like_2"/>
    <property type="match status" value="1"/>
</dbReference>
<reference evidence="2" key="1">
    <citation type="submission" date="2021-04" db="EMBL/GenBank/DDBJ databases">
        <title>Luteolibacter sp. 32A isolated from the skin of an Anderson's salamander (Ambystoma andersonii).</title>
        <authorList>
            <person name="Spergser J."/>
            <person name="Busse H.-J."/>
        </authorList>
    </citation>
    <scope>NUCLEOTIDE SEQUENCE</scope>
    <source>
        <strain evidence="2">32A</strain>
    </source>
</reference>
<feature type="chain" id="PRO_5037677906" evidence="1">
    <location>
        <begin position="19"/>
        <end position="407"/>
    </location>
</feature>
<protein>
    <submittedName>
        <fullName evidence="2">Xylosidase/arabinosidase</fullName>
    </submittedName>
</protein>
<dbReference type="Gene3D" id="3.20.20.80">
    <property type="entry name" value="Glycosidases"/>
    <property type="match status" value="1"/>
</dbReference>
<keyword evidence="3" id="KW-1185">Reference proteome</keyword>
<keyword evidence="1" id="KW-0732">Signal</keyword>
<gene>
    <name evidence="2" type="ORF">KBB96_05585</name>
</gene>
<feature type="signal peptide" evidence="1">
    <location>
        <begin position="1"/>
        <end position="18"/>
    </location>
</feature>